<keyword evidence="4" id="KW-0812">Transmembrane</keyword>
<keyword evidence="2" id="KW-0547">Nucleotide-binding</keyword>
<dbReference type="InterPro" id="IPR003593">
    <property type="entry name" value="AAA+_ATPase"/>
</dbReference>
<reference evidence="6" key="1">
    <citation type="journal article" date="2024" name="BMC Genomics">
        <title>Functional annotation of a divergent genome using sequence and structure-based similarity.</title>
        <authorList>
            <person name="Svedberg D."/>
            <person name="Winiger R.R."/>
            <person name="Berg A."/>
            <person name="Sharma H."/>
            <person name="Tellgren-Roth C."/>
            <person name="Debrunner-Vossbrinck B.A."/>
            <person name="Vossbrinck C.R."/>
            <person name="Barandun J."/>
        </authorList>
    </citation>
    <scope>NUCLEOTIDE SEQUENCE</scope>
    <source>
        <strain evidence="6">Illinois isolate</strain>
    </source>
</reference>
<dbReference type="EMBL" id="CP142728">
    <property type="protein sequence ID" value="WUR03088.1"/>
    <property type="molecule type" value="Genomic_DNA"/>
</dbReference>
<dbReference type="GO" id="GO:0005524">
    <property type="term" value="F:ATP binding"/>
    <property type="evidence" value="ECO:0007669"/>
    <property type="project" value="UniProtKB-KW"/>
</dbReference>
<dbReference type="Pfam" id="PF00004">
    <property type="entry name" value="AAA"/>
    <property type="match status" value="1"/>
</dbReference>
<evidence type="ECO:0000259" key="5">
    <source>
        <dbReference type="SMART" id="SM00382"/>
    </source>
</evidence>
<dbReference type="Proteomes" id="UP001334084">
    <property type="component" value="Chromosome 3"/>
</dbReference>
<feature type="domain" description="AAA+ ATPase" evidence="5">
    <location>
        <begin position="118"/>
        <end position="309"/>
    </location>
</feature>
<dbReference type="GeneID" id="90540895"/>
<dbReference type="GO" id="GO:0016887">
    <property type="term" value="F:ATP hydrolysis activity"/>
    <property type="evidence" value="ECO:0007669"/>
    <property type="project" value="InterPro"/>
</dbReference>
<dbReference type="RefSeq" id="XP_065329233.1">
    <property type="nucleotide sequence ID" value="XM_065473161.1"/>
</dbReference>
<keyword evidence="7" id="KW-1185">Reference proteome</keyword>
<protein>
    <submittedName>
        <fullName evidence="6">AAA family ATPase (Membrane bound)</fullName>
    </submittedName>
</protein>
<dbReference type="SMART" id="SM00382">
    <property type="entry name" value="AAA"/>
    <property type="match status" value="1"/>
</dbReference>
<proteinExistence type="inferred from homology"/>
<evidence type="ECO:0000256" key="4">
    <source>
        <dbReference type="SAM" id="Phobius"/>
    </source>
</evidence>
<dbReference type="Gene3D" id="3.40.50.300">
    <property type="entry name" value="P-loop containing nucleotide triphosphate hydrolases"/>
    <property type="match status" value="1"/>
</dbReference>
<organism evidence="6 7">
    <name type="scientific">Vairimorpha necatrix</name>
    <dbReference type="NCBI Taxonomy" id="6039"/>
    <lineage>
        <taxon>Eukaryota</taxon>
        <taxon>Fungi</taxon>
        <taxon>Fungi incertae sedis</taxon>
        <taxon>Microsporidia</taxon>
        <taxon>Nosematidae</taxon>
        <taxon>Vairimorpha</taxon>
    </lineage>
</organism>
<evidence type="ECO:0000313" key="6">
    <source>
        <dbReference type="EMBL" id="WUR03088.1"/>
    </source>
</evidence>
<sequence length="438" mass="51217">MSVQNYDQNDTQKIFYLNDNRKKSTAEQIKLILKIISTILNIFLALMVLFIIPIILHSLGVNEQKTTEFTFYTAKDFAHIEYHGKDEIFEKTIKKMIEIIELTETKSEAEVTKKIESNFRNFLLWGPPGTGKTFFIKKLIYLLNEKIKKNEEEKNRKDKGEKGKIETANGNKIIASKKTNAKVKSLDEDGIKEKEYVRAYFITPSMLEDKYKGETERKISKLFEEARDNEQWKATFIFVDEIDAFFSDREISHQDNSSKSKTEFLNLLSGIKESIMKNVFFVGASNYMSVIDDAFLRRFGEKIEFSLPNCDEAYEMLKSISRDWTQEENREDYLREIAEILSNKNCSQSFISELCKRMRWADAHKRPGAIKKFRDIVLAAEEKRNEIINRIPSGRAFEDKQYWQMRAKNEKFDNSDFDFGDDICTAETIVTEKTIPNI</sequence>
<dbReference type="InterPro" id="IPR027417">
    <property type="entry name" value="P-loop_NTPase"/>
</dbReference>
<dbReference type="CDD" id="cd19481">
    <property type="entry name" value="RecA-like_protease"/>
    <property type="match status" value="1"/>
</dbReference>
<accession>A0AAX4JB50</accession>
<evidence type="ECO:0000313" key="7">
    <source>
        <dbReference type="Proteomes" id="UP001334084"/>
    </source>
</evidence>
<evidence type="ECO:0000256" key="3">
    <source>
        <dbReference type="ARBA" id="ARBA00022840"/>
    </source>
</evidence>
<dbReference type="KEGG" id="vnx:VNE69_03299"/>
<comment type="similarity">
    <text evidence="1">Belongs to the AAA ATPase family.</text>
</comment>
<dbReference type="InterPro" id="IPR050221">
    <property type="entry name" value="26S_Proteasome_ATPase"/>
</dbReference>
<evidence type="ECO:0000256" key="2">
    <source>
        <dbReference type="ARBA" id="ARBA00022741"/>
    </source>
</evidence>
<name>A0AAX4JB50_9MICR</name>
<dbReference type="GO" id="GO:0008540">
    <property type="term" value="C:proteasome regulatory particle, base subcomplex"/>
    <property type="evidence" value="ECO:0007669"/>
    <property type="project" value="UniProtKB-ARBA"/>
</dbReference>
<keyword evidence="4" id="KW-0472">Membrane</keyword>
<feature type="transmembrane region" description="Helical" evidence="4">
    <location>
        <begin position="31"/>
        <end position="56"/>
    </location>
</feature>
<gene>
    <name evidence="6" type="ORF">VNE69_03299</name>
</gene>
<dbReference type="AlphaFoldDB" id="A0AAX4JB50"/>
<keyword evidence="3" id="KW-0067">ATP-binding</keyword>
<dbReference type="InterPro" id="IPR003959">
    <property type="entry name" value="ATPase_AAA_core"/>
</dbReference>
<dbReference type="SUPFAM" id="SSF52540">
    <property type="entry name" value="P-loop containing nucleoside triphosphate hydrolases"/>
    <property type="match status" value="1"/>
</dbReference>
<dbReference type="PANTHER" id="PTHR23073">
    <property type="entry name" value="26S PROTEASOME REGULATORY SUBUNIT"/>
    <property type="match status" value="1"/>
</dbReference>
<evidence type="ECO:0000256" key="1">
    <source>
        <dbReference type="ARBA" id="ARBA00006914"/>
    </source>
</evidence>
<keyword evidence="4" id="KW-1133">Transmembrane helix</keyword>